<dbReference type="EMBL" id="BAABFA010000008">
    <property type="protein sequence ID" value="GAA4463245.1"/>
    <property type="molecule type" value="Genomic_DNA"/>
</dbReference>
<protein>
    <submittedName>
        <fullName evidence="2">Uncharacterized protein</fullName>
    </submittedName>
</protein>
<evidence type="ECO:0000313" key="3">
    <source>
        <dbReference type="Proteomes" id="UP001500067"/>
    </source>
</evidence>
<evidence type="ECO:0000256" key="1">
    <source>
        <dbReference type="SAM" id="SignalP"/>
    </source>
</evidence>
<feature type="chain" id="PRO_5047044064" evidence="1">
    <location>
        <begin position="21"/>
        <end position="173"/>
    </location>
</feature>
<feature type="signal peptide" evidence="1">
    <location>
        <begin position="1"/>
        <end position="20"/>
    </location>
</feature>
<keyword evidence="1" id="KW-0732">Signal</keyword>
<dbReference type="RefSeq" id="WP_345079853.1">
    <property type="nucleotide sequence ID" value="NZ_BAABFA010000008.1"/>
</dbReference>
<reference evidence="3" key="1">
    <citation type="journal article" date="2019" name="Int. J. Syst. Evol. Microbiol.">
        <title>The Global Catalogue of Microorganisms (GCM) 10K type strain sequencing project: providing services to taxonomists for standard genome sequencing and annotation.</title>
        <authorList>
            <consortium name="The Broad Institute Genomics Platform"/>
            <consortium name="The Broad Institute Genome Sequencing Center for Infectious Disease"/>
            <person name="Wu L."/>
            <person name="Ma J."/>
        </authorList>
    </citation>
    <scope>NUCLEOTIDE SEQUENCE [LARGE SCALE GENOMIC DNA]</scope>
    <source>
        <strain evidence="3">JCM 32105</strain>
    </source>
</reference>
<organism evidence="2 3">
    <name type="scientific">Nemorincola caseinilytica</name>
    <dbReference type="NCBI Taxonomy" id="2054315"/>
    <lineage>
        <taxon>Bacteria</taxon>
        <taxon>Pseudomonadati</taxon>
        <taxon>Bacteroidota</taxon>
        <taxon>Chitinophagia</taxon>
        <taxon>Chitinophagales</taxon>
        <taxon>Chitinophagaceae</taxon>
        <taxon>Nemorincola</taxon>
    </lineage>
</organism>
<sequence length="173" mass="19198">MKRFLTTMALAAASYGAAHAQAGSFCEAVNAIMKDAPNDFKNIMGRQMQANMNASMWASSIKIPGTIGYRIVQAMGLFYEGALIQTPDKDKLPPVYEEYKKKLSDCLTPLGYKMTLQENVVAGLGDLKKVVFMKDVEEYKEGANIKDLPPHITMEATYNKEGGFTIVIFIFQH</sequence>
<evidence type="ECO:0000313" key="2">
    <source>
        <dbReference type="EMBL" id="GAA4463245.1"/>
    </source>
</evidence>
<dbReference type="Proteomes" id="UP001500067">
    <property type="component" value="Unassembled WGS sequence"/>
</dbReference>
<comment type="caution">
    <text evidence="2">The sequence shown here is derived from an EMBL/GenBank/DDBJ whole genome shotgun (WGS) entry which is preliminary data.</text>
</comment>
<keyword evidence="3" id="KW-1185">Reference proteome</keyword>
<name>A0ABP8NCD5_9BACT</name>
<gene>
    <name evidence="2" type="ORF">GCM10023093_11300</name>
</gene>
<accession>A0ABP8NCD5</accession>
<proteinExistence type="predicted"/>